<evidence type="ECO:0000256" key="7">
    <source>
        <dbReference type="ARBA" id="ARBA00023136"/>
    </source>
</evidence>
<dbReference type="PANTHER" id="PTHR30065:SF8">
    <property type="entry name" value="FLAGELLAR BIOSYNTHETIC PROTEIN FLIR"/>
    <property type="match status" value="1"/>
</dbReference>
<keyword evidence="8 10" id="KW-0975">Bacterial flagellum</keyword>
<evidence type="ECO:0000256" key="10">
    <source>
        <dbReference type="RuleBase" id="RU362071"/>
    </source>
</evidence>
<sequence>MPAQITDAMIVQWVAGFLWPFFRVAGFFMAVPLIGSQTLPSNIRLLLSLVVTLAILPMVPDVPQIDLISLEAFLVIAQQVLVGVAFGFVVQVVYQVFALAGQMYAMQAGLGFASMADPANGVNTTVVAQFLVIGANLLFVTMNGHLALIQILADSFRMIPIGFSGIDREFFWALVNLGGWMFASAFLIVIPGVTALLMVQAGLGIVTRAAPQLNIFSLGFPFMMTFSLLIAWIGLTTLTPHFENVFEFGLSFLNDWIESRA</sequence>
<evidence type="ECO:0000256" key="6">
    <source>
        <dbReference type="ARBA" id="ARBA00022989"/>
    </source>
</evidence>
<evidence type="ECO:0000256" key="2">
    <source>
        <dbReference type="ARBA" id="ARBA00009772"/>
    </source>
</evidence>
<evidence type="ECO:0000256" key="4">
    <source>
        <dbReference type="ARBA" id="ARBA00022475"/>
    </source>
</evidence>
<comment type="similarity">
    <text evidence="2 10">Belongs to the FliR/MopE/SpaR family.</text>
</comment>
<evidence type="ECO:0000256" key="3">
    <source>
        <dbReference type="ARBA" id="ARBA00021717"/>
    </source>
</evidence>
<dbReference type="RefSeq" id="WP_103989654.1">
    <property type="nucleotide sequence ID" value="NZ_FXTS01000001.1"/>
</dbReference>
<dbReference type="GO" id="GO:0005886">
    <property type="term" value="C:plasma membrane"/>
    <property type="evidence" value="ECO:0007669"/>
    <property type="project" value="UniProtKB-SubCell"/>
</dbReference>
<feature type="transmembrane region" description="Helical" evidence="10">
    <location>
        <begin position="41"/>
        <end position="59"/>
    </location>
</feature>
<comment type="subcellular location">
    <subcellularLocation>
        <location evidence="10">Cell membrane</location>
        <topology evidence="10">Multi-pass membrane protein</topology>
    </subcellularLocation>
    <subcellularLocation>
        <location evidence="10">Bacterial flagellum basal body</location>
    </subcellularLocation>
</comment>
<keyword evidence="4 10" id="KW-1003">Cell membrane</keyword>
<dbReference type="Pfam" id="PF01311">
    <property type="entry name" value="Bac_export_1"/>
    <property type="match status" value="1"/>
</dbReference>
<keyword evidence="11" id="KW-0969">Cilium</keyword>
<dbReference type="InterPro" id="IPR006303">
    <property type="entry name" value="FliR"/>
</dbReference>
<keyword evidence="12" id="KW-1185">Reference proteome</keyword>
<dbReference type="STRING" id="966.BTA35_0203465"/>
<evidence type="ECO:0000256" key="8">
    <source>
        <dbReference type="ARBA" id="ARBA00023143"/>
    </source>
</evidence>
<feature type="transmembrane region" description="Helical" evidence="10">
    <location>
        <begin position="126"/>
        <end position="149"/>
    </location>
</feature>
<dbReference type="NCBIfam" id="TIGR01400">
    <property type="entry name" value="fliR"/>
    <property type="match status" value="1"/>
</dbReference>
<keyword evidence="5 10" id="KW-0812">Transmembrane</keyword>
<dbReference type="GO" id="GO:0006605">
    <property type="term" value="P:protein targeting"/>
    <property type="evidence" value="ECO:0007669"/>
    <property type="project" value="UniProtKB-UniRule"/>
</dbReference>
<evidence type="ECO:0000313" key="12">
    <source>
        <dbReference type="Proteomes" id="UP000190064"/>
    </source>
</evidence>
<dbReference type="PANTHER" id="PTHR30065">
    <property type="entry name" value="FLAGELLAR BIOSYNTHETIC PROTEIN FLIR"/>
    <property type="match status" value="1"/>
</dbReference>
<dbReference type="GO" id="GO:0044780">
    <property type="term" value="P:bacterial-type flagellum assembly"/>
    <property type="evidence" value="ECO:0007669"/>
    <property type="project" value="UniProtKB-UniRule"/>
</dbReference>
<feature type="transmembrane region" description="Helical" evidence="10">
    <location>
        <begin position="80"/>
        <end position="106"/>
    </location>
</feature>
<dbReference type="EMBL" id="MTSD02000001">
    <property type="protein sequence ID" value="OOV88565.1"/>
    <property type="molecule type" value="Genomic_DNA"/>
</dbReference>
<evidence type="ECO:0000256" key="5">
    <source>
        <dbReference type="ARBA" id="ARBA00022692"/>
    </source>
</evidence>
<dbReference type="Proteomes" id="UP000190064">
    <property type="component" value="Unassembled WGS sequence"/>
</dbReference>
<protein>
    <recommendedName>
        <fullName evidence="3 9">Flagellar biosynthetic protein FliR</fullName>
    </recommendedName>
</protein>
<keyword evidence="11" id="KW-0282">Flagellum</keyword>
<comment type="function">
    <text evidence="1 10">Role in flagellar biosynthesis.</text>
</comment>
<evidence type="ECO:0000313" key="11">
    <source>
        <dbReference type="EMBL" id="OOV88565.1"/>
    </source>
</evidence>
<proteinExistence type="inferred from homology"/>
<name>A0A1T1HFI2_OCELI</name>
<gene>
    <name evidence="11" type="ORF">BTA35_0203465</name>
</gene>
<reference evidence="11" key="1">
    <citation type="submission" date="2017-02" db="EMBL/GenBank/DDBJ databases">
        <title>Draft Genome Sequence of the Salt Water Bacterium Oceanospirillum linum ATCC 11336.</title>
        <authorList>
            <person name="Trachtenberg A.M."/>
            <person name="Carney J.G."/>
            <person name="Linnane J.D."/>
            <person name="Rheaume B.A."/>
            <person name="Pitts N.L."/>
            <person name="Mykles D.L."/>
            <person name="Maclea K.S."/>
        </authorList>
    </citation>
    <scope>NUCLEOTIDE SEQUENCE [LARGE SCALE GENOMIC DNA]</scope>
    <source>
        <strain evidence="11">ATCC 11336</strain>
    </source>
</reference>
<dbReference type="GO" id="GO:0009425">
    <property type="term" value="C:bacterial-type flagellum basal body"/>
    <property type="evidence" value="ECO:0007669"/>
    <property type="project" value="UniProtKB-SubCell"/>
</dbReference>
<keyword evidence="11" id="KW-0966">Cell projection</keyword>
<feature type="transmembrane region" description="Helical" evidence="10">
    <location>
        <begin position="215"/>
        <end position="235"/>
    </location>
</feature>
<keyword evidence="7 10" id="KW-0472">Membrane</keyword>
<feature type="transmembrane region" description="Helical" evidence="10">
    <location>
        <begin position="12"/>
        <end position="35"/>
    </location>
</feature>
<dbReference type="InterPro" id="IPR002010">
    <property type="entry name" value="T3SS_IM_R"/>
</dbReference>
<feature type="transmembrane region" description="Helical" evidence="10">
    <location>
        <begin position="170"/>
        <end position="203"/>
    </location>
</feature>
<evidence type="ECO:0000256" key="1">
    <source>
        <dbReference type="ARBA" id="ARBA00002578"/>
    </source>
</evidence>
<keyword evidence="6 10" id="KW-1133">Transmembrane helix</keyword>
<organism evidence="11 12">
    <name type="scientific">Oceanospirillum linum</name>
    <dbReference type="NCBI Taxonomy" id="966"/>
    <lineage>
        <taxon>Bacteria</taxon>
        <taxon>Pseudomonadati</taxon>
        <taxon>Pseudomonadota</taxon>
        <taxon>Gammaproteobacteria</taxon>
        <taxon>Oceanospirillales</taxon>
        <taxon>Oceanospirillaceae</taxon>
        <taxon>Oceanospirillum</taxon>
    </lineage>
</organism>
<dbReference type="AlphaFoldDB" id="A0A1T1HFI2"/>
<dbReference type="PRINTS" id="PR00953">
    <property type="entry name" value="TYPE3IMRPROT"/>
</dbReference>
<comment type="caution">
    <text evidence="11">The sequence shown here is derived from an EMBL/GenBank/DDBJ whole genome shotgun (WGS) entry which is preliminary data.</text>
</comment>
<accession>A0A1T1HFI2</accession>
<evidence type="ECO:0000256" key="9">
    <source>
        <dbReference type="NCBIfam" id="TIGR01400"/>
    </source>
</evidence>